<dbReference type="InterPro" id="IPR036388">
    <property type="entry name" value="WH-like_DNA-bd_sf"/>
</dbReference>
<proteinExistence type="predicted"/>
<sequence>WVTPKENAERKIFPNIGRGSSRHIVQKTLDGNVVQIWNSISLAGKMLKIAGNSISECCWWLALDVLRRLH</sequence>
<reference evidence="1 2" key="1">
    <citation type="submission" date="2018-06" db="EMBL/GenBank/DDBJ databases">
        <title>Comparative genomics reveals the genomic features of Rhizophagus irregularis, R. cerebriforme, R. diaphanum and Gigaspora rosea, and their symbiotic lifestyle signature.</title>
        <authorList>
            <person name="Morin E."/>
            <person name="San Clemente H."/>
            <person name="Chen E.C.H."/>
            <person name="De La Providencia I."/>
            <person name="Hainaut M."/>
            <person name="Kuo A."/>
            <person name="Kohler A."/>
            <person name="Murat C."/>
            <person name="Tang N."/>
            <person name="Roy S."/>
            <person name="Loubradou J."/>
            <person name="Henrissat B."/>
            <person name="Grigoriev I.V."/>
            <person name="Corradi N."/>
            <person name="Roux C."/>
            <person name="Martin F.M."/>
        </authorList>
    </citation>
    <scope>NUCLEOTIDE SEQUENCE [LARGE SCALE GENOMIC DNA]</scope>
    <source>
        <strain evidence="1 2">DAOM 194757</strain>
    </source>
</reference>
<keyword evidence="2" id="KW-1185">Reference proteome</keyword>
<gene>
    <name evidence="1" type="ORF">C2G38_2082618</name>
</gene>
<protein>
    <submittedName>
        <fullName evidence="1">Uncharacterized protein</fullName>
    </submittedName>
</protein>
<comment type="caution">
    <text evidence="1">The sequence shown here is derived from an EMBL/GenBank/DDBJ whole genome shotgun (WGS) entry which is preliminary data.</text>
</comment>
<name>A0A397VCT7_9GLOM</name>
<dbReference type="STRING" id="44941.A0A397VCT7"/>
<evidence type="ECO:0000313" key="1">
    <source>
        <dbReference type="EMBL" id="RIB19641.1"/>
    </source>
</evidence>
<dbReference type="Gene3D" id="1.10.10.10">
    <property type="entry name" value="Winged helix-like DNA-binding domain superfamily/Winged helix DNA-binding domain"/>
    <property type="match status" value="1"/>
</dbReference>
<dbReference type="EMBL" id="QKWP01000462">
    <property type="protein sequence ID" value="RIB19641.1"/>
    <property type="molecule type" value="Genomic_DNA"/>
</dbReference>
<evidence type="ECO:0000313" key="2">
    <source>
        <dbReference type="Proteomes" id="UP000266673"/>
    </source>
</evidence>
<feature type="non-terminal residue" evidence="1">
    <location>
        <position position="1"/>
    </location>
</feature>
<dbReference type="Proteomes" id="UP000266673">
    <property type="component" value="Unassembled WGS sequence"/>
</dbReference>
<organism evidence="1 2">
    <name type="scientific">Gigaspora rosea</name>
    <dbReference type="NCBI Taxonomy" id="44941"/>
    <lineage>
        <taxon>Eukaryota</taxon>
        <taxon>Fungi</taxon>
        <taxon>Fungi incertae sedis</taxon>
        <taxon>Mucoromycota</taxon>
        <taxon>Glomeromycotina</taxon>
        <taxon>Glomeromycetes</taxon>
        <taxon>Diversisporales</taxon>
        <taxon>Gigasporaceae</taxon>
        <taxon>Gigaspora</taxon>
    </lineage>
</organism>
<dbReference type="AlphaFoldDB" id="A0A397VCT7"/>
<accession>A0A397VCT7</accession>
<dbReference type="OrthoDB" id="2438771at2759"/>